<dbReference type="PROSITE" id="PS50903">
    <property type="entry name" value="RUBREDOXIN_LIKE"/>
    <property type="match status" value="1"/>
</dbReference>
<keyword evidence="4 8" id="KW-0813">Transport</keyword>
<dbReference type="OrthoDB" id="9769238at2"/>
<dbReference type="PIRSF" id="PIRSF000071">
    <property type="entry name" value="Rubredoxin"/>
    <property type="match status" value="1"/>
</dbReference>
<comment type="cofactor">
    <cofactor evidence="8 9">
        <name>Fe(3+)</name>
        <dbReference type="ChEBI" id="CHEBI:29034"/>
    </cofactor>
    <text evidence="8 9">Binds 1 Fe(3+) ion per subunit.</text>
</comment>
<evidence type="ECO:0000256" key="4">
    <source>
        <dbReference type="ARBA" id="ARBA00022448"/>
    </source>
</evidence>
<sequence>MDAEVITEYQQWICVVCGWIYDEAQGLPAEGIPPGTRLADFPDDWYCPECGVTKADFQLLEF</sequence>
<evidence type="ECO:0000256" key="2">
    <source>
        <dbReference type="ARBA" id="ARBA00004933"/>
    </source>
</evidence>
<dbReference type="GO" id="GO:0005506">
    <property type="term" value="F:iron ion binding"/>
    <property type="evidence" value="ECO:0007669"/>
    <property type="project" value="InterPro"/>
</dbReference>
<comment type="function">
    <text evidence="1">Involved in the hydrocarbon hydroxylating system, which transfers electrons from NADH to rubredoxin reductase and then through rubredoxin to alkane 1 monooxygenase.</text>
</comment>
<comment type="similarity">
    <text evidence="3 8">Belongs to the rubredoxin family.</text>
</comment>
<name>A0A497XDA4_9PROT</name>
<dbReference type="Proteomes" id="UP000268908">
    <property type="component" value="Unassembled WGS sequence"/>
</dbReference>
<dbReference type="PRINTS" id="PR00163">
    <property type="entry name" value="RUBREDOXIN"/>
</dbReference>
<dbReference type="PANTHER" id="PTHR47627">
    <property type="entry name" value="RUBREDOXIN"/>
    <property type="match status" value="1"/>
</dbReference>
<organism evidence="11 12">
    <name type="scientific">Sulfurisoma sediminicola</name>
    <dbReference type="NCBI Taxonomy" id="1381557"/>
    <lineage>
        <taxon>Bacteria</taxon>
        <taxon>Pseudomonadati</taxon>
        <taxon>Pseudomonadota</taxon>
        <taxon>Betaproteobacteria</taxon>
        <taxon>Nitrosomonadales</taxon>
        <taxon>Sterolibacteriaceae</taxon>
        <taxon>Sulfurisoma</taxon>
    </lineage>
</organism>
<comment type="pathway">
    <text evidence="2">Hydrocarbon metabolism; alkane degradation.</text>
</comment>
<dbReference type="SUPFAM" id="SSF57802">
    <property type="entry name" value="Rubredoxin-like"/>
    <property type="match status" value="1"/>
</dbReference>
<evidence type="ECO:0000256" key="7">
    <source>
        <dbReference type="ARBA" id="ARBA00023004"/>
    </source>
</evidence>
<dbReference type="InterPro" id="IPR024922">
    <property type="entry name" value="Rubredoxin"/>
</dbReference>
<feature type="domain" description="Rubredoxin-like" evidence="10">
    <location>
        <begin position="9"/>
        <end position="60"/>
    </location>
</feature>
<dbReference type="InterPro" id="IPR024934">
    <property type="entry name" value="Rubredoxin-like_dom"/>
</dbReference>
<accession>A0A497XDA4</accession>
<dbReference type="InterPro" id="IPR024935">
    <property type="entry name" value="Rubredoxin_dom"/>
</dbReference>
<feature type="binding site" evidence="9">
    <location>
        <position position="17"/>
    </location>
    <ligand>
        <name>Fe cation</name>
        <dbReference type="ChEBI" id="CHEBI:24875"/>
    </ligand>
</feature>
<feature type="binding site" evidence="9">
    <location>
        <position position="50"/>
    </location>
    <ligand>
        <name>Fe cation</name>
        <dbReference type="ChEBI" id="CHEBI:24875"/>
    </ligand>
</feature>
<feature type="binding site" evidence="9">
    <location>
        <position position="47"/>
    </location>
    <ligand>
        <name>Fe cation</name>
        <dbReference type="ChEBI" id="CHEBI:24875"/>
    </ligand>
</feature>
<dbReference type="CDD" id="cd00730">
    <property type="entry name" value="rubredoxin"/>
    <property type="match status" value="1"/>
</dbReference>
<dbReference type="AlphaFoldDB" id="A0A497XDA4"/>
<keyword evidence="12" id="KW-1185">Reference proteome</keyword>
<evidence type="ECO:0000259" key="10">
    <source>
        <dbReference type="PROSITE" id="PS50903"/>
    </source>
</evidence>
<keyword evidence="5 8" id="KW-0479">Metal-binding</keyword>
<evidence type="ECO:0000256" key="8">
    <source>
        <dbReference type="PIRNR" id="PIRNR000071"/>
    </source>
</evidence>
<keyword evidence="7 8" id="KW-0408">Iron</keyword>
<dbReference type="EMBL" id="RCCI01000005">
    <property type="protein sequence ID" value="RLJ64943.1"/>
    <property type="molecule type" value="Genomic_DNA"/>
</dbReference>
<protein>
    <recommendedName>
        <fullName evidence="8">Rubredoxin</fullName>
    </recommendedName>
</protein>
<gene>
    <name evidence="11" type="ORF">DFR35_1595</name>
</gene>
<dbReference type="FunFam" id="2.20.28.10:FF:000001">
    <property type="entry name" value="Rubredoxin"/>
    <property type="match status" value="1"/>
</dbReference>
<feature type="binding site" evidence="9">
    <location>
        <position position="14"/>
    </location>
    <ligand>
        <name>Fe cation</name>
        <dbReference type="ChEBI" id="CHEBI:24875"/>
    </ligand>
</feature>
<dbReference type="GO" id="GO:0043448">
    <property type="term" value="P:alkane catabolic process"/>
    <property type="evidence" value="ECO:0007669"/>
    <property type="project" value="TreeGrafter"/>
</dbReference>
<evidence type="ECO:0000256" key="1">
    <source>
        <dbReference type="ARBA" id="ARBA00002792"/>
    </source>
</evidence>
<reference evidence="11 12" key="1">
    <citation type="submission" date="2018-10" db="EMBL/GenBank/DDBJ databases">
        <title>Genomic Encyclopedia of Type Strains, Phase IV (KMG-IV): sequencing the most valuable type-strain genomes for metagenomic binning, comparative biology and taxonomic classification.</title>
        <authorList>
            <person name="Goeker M."/>
        </authorList>
    </citation>
    <scope>NUCLEOTIDE SEQUENCE [LARGE SCALE GENOMIC DNA]</scope>
    <source>
        <strain evidence="11 12">DSM 26916</strain>
    </source>
</reference>
<evidence type="ECO:0000313" key="11">
    <source>
        <dbReference type="EMBL" id="RLJ64943.1"/>
    </source>
</evidence>
<dbReference type="Gene3D" id="2.20.28.10">
    <property type="match status" value="1"/>
</dbReference>
<dbReference type="InterPro" id="IPR050526">
    <property type="entry name" value="Rubredoxin_ET"/>
</dbReference>
<proteinExistence type="inferred from homology"/>
<dbReference type="Pfam" id="PF00301">
    <property type="entry name" value="Rubredoxin"/>
    <property type="match status" value="1"/>
</dbReference>
<evidence type="ECO:0000256" key="3">
    <source>
        <dbReference type="ARBA" id="ARBA00005337"/>
    </source>
</evidence>
<evidence type="ECO:0000256" key="5">
    <source>
        <dbReference type="ARBA" id="ARBA00022723"/>
    </source>
</evidence>
<evidence type="ECO:0000313" key="12">
    <source>
        <dbReference type="Proteomes" id="UP000268908"/>
    </source>
</evidence>
<keyword evidence="6 8" id="KW-0249">Electron transport</keyword>
<comment type="caution">
    <text evidence="11">The sequence shown here is derived from an EMBL/GenBank/DDBJ whole genome shotgun (WGS) entry which is preliminary data.</text>
</comment>
<dbReference type="RefSeq" id="WP_121241378.1">
    <property type="nucleotide sequence ID" value="NZ_BHVV01000006.1"/>
</dbReference>
<evidence type="ECO:0000256" key="9">
    <source>
        <dbReference type="PIRSR" id="PIRSR000071-1"/>
    </source>
</evidence>
<evidence type="ECO:0000256" key="6">
    <source>
        <dbReference type="ARBA" id="ARBA00022982"/>
    </source>
</evidence>
<dbReference type="GO" id="GO:0009055">
    <property type="term" value="F:electron transfer activity"/>
    <property type="evidence" value="ECO:0007669"/>
    <property type="project" value="InterPro"/>
</dbReference>
<dbReference type="PANTHER" id="PTHR47627:SF1">
    <property type="entry name" value="RUBREDOXIN-1-RELATED"/>
    <property type="match status" value="1"/>
</dbReference>